<reference evidence="2" key="1">
    <citation type="submission" date="2014-09" db="EMBL/GenBank/DDBJ databases">
        <authorList>
            <person name="Sharma Rahul"/>
            <person name="Thines Marco"/>
        </authorList>
    </citation>
    <scope>NUCLEOTIDE SEQUENCE [LARGE SCALE GENOMIC DNA]</scope>
</reference>
<dbReference type="OrthoDB" id="117313at2759"/>
<name>A0A0P1ANN7_PLAHL</name>
<accession>A0A0P1ANN7</accession>
<evidence type="ECO:0000313" key="1">
    <source>
        <dbReference type="EMBL" id="CEG42997.1"/>
    </source>
</evidence>
<proteinExistence type="predicted"/>
<evidence type="ECO:0000313" key="2">
    <source>
        <dbReference type="Proteomes" id="UP000054928"/>
    </source>
</evidence>
<protein>
    <submittedName>
        <fullName evidence="1">Uncharacterized protein</fullName>
    </submittedName>
</protein>
<dbReference type="EMBL" id="CCYD01000653">
    <property type="protein sequence ID" value="CEG42997.1"/>
    <property type="molecule type" value="Genomic_DNA"/>
</dbReference>
<dbReference type="RefSeq" id="XP_036263249.1">
    <property type="nucleotide sequence ID" value="XM_036407555.1"/>
</dbReference>
<keyword evidence="2" id="KW-1185">Reference proteome</keyword>
<dbReference type="GeneID" id="59052661"/>
<dbReference type="AlphaFoldDB" id="A0A0P1ANN7"/>
<sequence>MPATKELTDMKSIRNEKLGALRNDFQYLIKAFGDIITGKEAKRLHFILPVLASVCALFDEDVLILPKKRLLGNVFMEMKPLSSCLRDERNVFVLCRLNEMTFSRGFAQTKM</sequence>
<dbReference type="Proteomes" id="UP000054928">
    <property type="component" value="Unassembled WGS sequence"/>
</dbReference>
<organism evidence="1 2">
    <name type="scientific">Plasmopara halstedii</name>
    <name type="common">Downy mildew of sunflower</name>
    <dbReference type="NCBI Taxonomy" id="4781"/>
    <lineage>
        <taxon>Eukaryota</taxon>
        <taxon>Sar</taxon>
        <taxon>Stramenopiles</taxon>
        <taxon>Oomycota</taxon>
        <taxon>Peronosporomycetes</taxon>
        <taxon>Peronosporales</taxon>
        <taxon>Peronosporaceae</taxon>
        <taxon>Plasmopara</taxon>
    </lineage>
</organism>